<feature type="signal peptide" evidence="1">
    <location>
        <begin position="1"/>
        <end position="26"/>
    </location>
</feature>
<sequence length="151" mass="16185">MKYLLKTALTASLTLSTLAVSLTAIAGEKPKAATAMPAQAHADTTLKAIKLDASWCPSCKAIAPKMAAARDANEFADIAFSTIDYTDKKKAHFWEQADALGVEPQLREFLDGKPKTGLVILFDTRSNQIVDVITQADDSKAMAEKLNQASA</sequence>
<evidence type="ECO:0000256" key="1">
    <source>
        <dbReference type="SAM" id="SignalP"/>
    </source>
</evidence>
<dbReference type="RefSeq" id="WP_382166971.1">
    <property type="nucleotide sequence ID" value="NZ_JBHTBR010000005.1"/>
</dbReference>
<protein>
    <submittedName>
        <fullName evidence="3">TlpA family protein disulfide reductase</fullName>
    </submittedName>
</protein>
<keyword evidence="4" id="KW-1185">Reference proteome</keyword>
<comment type="caution">
    <text evidence="3">The sequence shown here is derived from an EMBL/GenBank/DDBJ whole genome shotgun (WGS) entry which is preliminary data.</text>
</comment>
<reference evidence="4" key="1">
    <citation type="journal article" date="2019" name="Int. J. Syst. Evol. Microbiol.">
        <title>The Global Catalogue of Microorganisms (GCM) 10K type strain sequencing project: providing services to taxonomists for standard genome sequencing and annotation.</title>
        <authorList>
            <consortium name="The Broad Institute Genomics Platform"/>
            <consortium name="The Broad Institute Genome Sequencing Center for Infectious Disease"/>
            <person name="Wu L."/>
            <person name="Ma J."/>
        </authorList>
    </citation>
    <scope>NUCLEOTIDE SEQUENCE [LARGE SCALE GENOMIC DNA]</scope>
    <source>
        <strain evidence="4">CCUG 51308</strain>
    </source>
</reference>
<organism evidence="3 4">
    <name type="scientific">Hirschia litorea</name>
    <dbReference type="NCBI Taxonomy" id="1199156"/>
    <lineage>
        <taxon>Bacteria</taxon>
        <taxon>Pseudomonadati</taxon>
        <taxon>Pseudomonadota</taxon>
        <taxon>Alphaproteobacteria</taxon>
        <taxon>Hyphomonadales</taxon>
        <taxon>Hyphomonadaceae</taxon>
        <taxon>Hirschia</taxon>
    </lineage>
</organism>
<dbReference type="PROSITE" id="PS51352">
    <property type="entry name" value="THIOREDOXIN_2"/>
    <property type="match status" value="1"/>
</dbReference>
<proteinExistence type="predicted"/>
<dbReference type="Pfam" id="PF00085">
    <property type="entry name" value="Thioredoxin"/>
    <property type="match status" value="1"/>
</dbReference>
<dbReference type="InterPro" id="IPR013766">
    <property type="entry name" value="Thioredoxin_domain"/>
</dbReference>
<dbReference type="SUPFAM" id="SSF52833">
    <property type="entry name" value="Thioredoxin-like"/>
    <property type="match status" value="1"/>
</dbReference>
<evidence type="ECO:0000259" key="2">
    <source>
        <dbReference type="PROSITE" id="PS51352"/>
    </source>
</evidence>
<dbReference type="Gene3D" id="3.40.30.10">
    <property type="entry name" value="Glutaredoxin"/>
    <property type="match status" value="1"/>
</dbReference>
<dbReference type="Proteomes" id="UP001596492">
    <property type="component" value="Unassembled WGS sequence"/>
</dbReference>
<evidence type="ECO:0000313" key="4">
    <source>
        <dbReference type="Proteomes" id="UP001596492"/>
    </source>
</evidence>
<dbReference type="InterPro" id="IPR036249">
    <property type="entry name" value="Thioredoxin-like_sf"/>
</dbReference>
<feature type="chain" id="PRO_5046164697" evidence="1">
    <location>
        <begin position="27"/>
        <end position="151"/>
    </location>
</feature>
<name>A0ABW2IKS4_9PROT</name>
<keyword evidence="1" id="KW-0732">Signal</keyword>
<feature type="domain" description="Thioredoxin" evidence="2">
    <location>
        <begin position="11"/>
        <end position="151"/>
    </location>
</feature>
<evidence type="ECO:0000313" key="3">
    <source>
        <dbReference type="EMBL" id="MFC7291728.1"/>
    </source>
</evidence>
<accession>A0ABW2IKS4</accession>
<dbReference type="EMBL" id="JBHTBR010000005">
    <property type="protein sequence ID" value="MFC7291728.1"/>
    <property type="molecule type" value="Genomic_DNA"/>
</dbReference>
<gene>
    <name evidence="3" type="ORF">ACFQS8_08895</name>
</gene>